<reference evidence="1" key="1">
    <citation type="journal article" date="2020" name="Stud. Mycol.">
        <title>101 Dothideomycetes genomes: a test case for predicting lifestyles and emergence of pathogens.</title>
        <authorList>
            <person name="Haridas S."/>
            <person name="Albert R."/>
            <person name="Binder M."/>
            <person name="Bloem J."/>
            <person name="Labutti K."/>
            <person name="Salamov A."/>
            <person name="Andreopoulos B."/>
            <person name="Baker S."/>
            <person name="Barry K."/>
            <person name="Bills G."/>
            <person name="Bluhm B."/>
            <person name="Cannon C."/>
            <person name="Castanera R."/>
            <person name="Culley D."/>
            <person name="Daum C."/>
            <person name="Ezra D."/>
            <person name="Gonzalez J."/>
            <person name="Henrissat B."/>
            <person name="Kuo A."/>
            <person name="Liang C."/>
            <person name="Lipzen A."/>
            <person name="Lutzoni F."/>
            <person name="Magnuson J."/>
            <person name="Mondo S."/>
            <person name="Nolan M."/>
            <person name="Ohm R."/>
            <person name="Pangilinan J."/>
            <person name="Park H.-J."/>
            <person name="Ramirez L."/>
            <person name="Alfaro M."/>
            <person name="Sun H."/>
            <person name="Tritt A."/>
            <person name="Yoshinaga Y."/>
            <person name="Zwiers L.-H."/>
            <person name="Turgeon B."/>
            <person name="Goodwin S."/>
            <person name="Spatafora J."/>
            <person name="Crous P."/>
            <person name="Grigoriev I."/>
        </authorList>
    </citation>
    <scope>NUCLEOTIDE SEQUENCE</scope>
    <source>
        <strain evidence="1">CBS 123094</strain>
    </source>
</reference>
<evidence type="ECO:0000313" key="1">
    <source>
        <dbReference type="EMBL" id="KAF1998065.1"/>
    </source>
</evidence>
<accession>A0A6A5WFV7</accession>
<keyword evidence="2" id="KW-1185">Reference proteome</keyword>
<dbReference type="EMBL" id="ML977607">
    <property type="protein sequence ID" value="KAF1998065.1"/>
    <property type="molecule type" value="Genomic_DNA"/>
</dbReference>
<dbReference type="AlphaFoldDB" id="A0A6A5WFV7"/>
<gene>
    <name evidence="1" type="ORF">P154DRAFT_267480</name>
</gene>
<proteinExistence type="predicted"/>
<organism evidence="1 2">
    <name type="scientific">Amniculicola lignicola CBS 123094</name>
    <dbReference type="NCBI Taxonomy" id="1392246"/>
    <lineage>
        <taxon>Eukaryota</taxon>
        <taxon>Fungi</taxon>
        <taxon>Dikarya</taxon>
        <taxon>Ascomycota</taxon>
        <taxon>Pezizomycotina</taxon>
        <taxon>Dothideomycetes</taxon>
        <taxon>Pleosporomycetidae</taxon>
        <taxon>Pleosporales</taxon>
        <taxon>Amniculicolaceae</taxon>
        <taxon>Amniculicola</taxon>
    </lineage>
</organism>
<protein>
    <submittedName>
        <fullName evidence="1">Uncharacterized protein</fullName>
    </submittedName>
</protein>
<name>A0A6A5WFV7_9PLEO</name>
<evidence type="ECO:0000313" key="2">
    <source>
        <dbReference type="Proteomes" id="UP000799779"/>
    </source>
</evidence>
<dbReference type="Proteomes" id="UP000799779">
    <property type="component" value="Unassembled WGS sequence"/>
</dbReference>
<sequence>MCNICHWWQKSCRQPFVCPPTLPSKHPLRCYGRKAINRPSPALLCGQWLWMAVLPGCKNCHLVVSIQARSLRFRNRVDAGGRLGIERGQTKYLPSPQSQCRCHRGTQSCQNRSPCRSRNGTWGEAQGLDLSIADVVTHEDRGGEATTAKCHRDLLLFISQNSAFEGGETASIPSITLLQARCSAP</sequence>